<proteinExistence type="predicted"/>
<evidence type="ECO:0000313" key="1">
    <source>
        <dbReference type="EMBL" id="KAJ7569612.1"/>
    </source>
</evidence>
<sequence>MGGLCCCCPRSEEFEEYSSRSNRRSICQHCICFQCCWTWFFRTHAVLLEQTEDQRFPEQTRDGREKSGNSHSRSGEVEPLPRTNEDGESALTAMPVDSCIDHGDYEAVKLEISKKVLPSKLTGKVEAKVSPVDDEDVCPTCLDGYNEENPKITTGCGHHFHLSCIYEWMERSIHCPVCYKEMVFSETP</sequence>
<evidence type="ECO:0000313" key="2">
    <source>
        <dbReference type="Proteomes" id="UP001162992"/>
    </source>
</evidence>
<reference evidence="2" key="1">
    <citation type="journal article" date="2024" name="Proc. Natl. Acad. Sci. U.S.A.">
        <title>Extraordinary preservation of gene collinearity over three hundred million years revealed in homosporous lycophytes.</title>
        <authorList>
            <person name="Li C."/>
            <person name="Wickell D."/>
            <person name="Kuo L.Y."/>
            <person name="Chen X."/>
            <person name="Nie B."/>
            <person name="Liao X."/>
            <person name="Peng D."/>
            <person name="Ji J."/>
            <person name="Jenkins J."/>
            <person name="Williams M."/>
            <person name="Shu S."/>
            <person name="Plott C."/>
            <person name="Barry K."/>
            <person name="Rajasekar S."/>
            <person name="Grimwood J."/>
            <person name="Han X."/>
            <person name="Sun S."/>
            <person name="Hou Z."/>
            <person name="He W."/>
            <person name="Dai G."/>
            <person name="Sun C."/>
            <person name="Schmutz J."/>
            <person name="Leebens-Mack J.H."/>
            <person name="Li F.W."/>
            <person name="Wang L."/>
        </authorList>
    </citation>
    <scope>NUCLEOTIDE SEQUENCE [LARGE SCALE GENOMIC DNA]</scope>
    <source>
        <strain evidence="2">cv. PW_Plant_1</strain>
    </source>
</reference>
<protein>
    <submittedName>
        <fullName evidence="1">Uncharacterized protein</fullName>
    </submittedName>
</protein>
<name>A0ACC2ET47_DIPCM</name>
<accession>A0ACC2ET47</accession>
<keyword evidence="2" id="KW-1185">Reference proteome</keyword>
<dbReference type="EMBL" id="CM055092">
    <property type="protein sequence ID" value="KAJ7569612.1"/>
    <property type="molecule type" value="Genomic_DNA"/>
</dbReference>
<dbReference type="Proteomes" id="UP001162992">
    <property type="component" value="Chromosome 1"/>
</dbReference>
<gene>
    <name evidence="1" type="ORF">O6H91_01G085900</name>
</gene>
<organism evidence="1 2">
    <name type="scientific">Diphasiastrum complanatum</name>
    <name type="common">Issler's clubmoss</name>
    <name type="synonym">Lycopodium complanatum</name>
    <dbReference type="NCBI Taxonomy" id="34168"/>
    <lineage>
        <taxon>Eukaryota</taxon>
        <taxon>Viridiplantae</taxon>
        <taxon>Streptophyta</taxon>
        <taxon>Embryophyta</taxon>
        <taxon>Tracheophyta</taxon>
        <taxon>Lycopodiopsida</taxon>
        <taxon>Lycopodiales</taxon>
        <taxon>Lycopodiaceae</taxon>
        <taxon>Lycopodioideae</taxon>
        <taxon>Diphasiastrum</taxon>
    </lineage>
</organism>
<comment type="caution">
    <text evidence="1">The sequence shown here is derived from an EMBL/GenBank/DDBJ whole genome shotgun (WGS) entry which is preliminary data.</text>
</comment>